<dbReference type="InterPro" id="IPR030374">
    <property type="entry name" value="PABS"/>
</dbReference>
<dbReference type="EMBL" id="MN577569">
    <property type="protein sequence ID" value="QGT50477.1"/>
    <property type="molecule type" value="Genomic_DNA"/>
</dbReference>
<comment type="caution">
    <text evidence="5">Lacks conserved residue(s) required for the propagation of feature annotation.</text>
</comment>
<name>A0A650EL16_9HELI</name>
<dbReference type="GO" id="GO:0004766">
    <property type="term" value="F:spermidine synthase activity"/>
    <property type="evidence" value="ECO:0007669"/>
    <property type="project" value="UniProtKB-UniRule"/>
</dbReference>
<dbReference type="SUPFAM" id="SSF53335">
    <property type="entry name" value="S-adenosyl-L-methionine-dependent methyltransferases"/>
    <property type="match status" value="1"/>
</dbReference>
<dbReference type="PROSITE" id="PS51006">
    <property type="entry name" value="PABS_2"/>
    <property type="match status" value="1"/>
</dbReference>
<feature type="binding site" evidence="5">
    <location>
        <position position="83"/>
    </location>
    <ligand>
        <name>spermidine</name>
        <dbReference type="ChEBI" id="CHEBI:57834"/>
    </ligand>
</feature>
<dbReference type="PANTHER" id="PTHR11558">
    <property type="entry name" value="SPERMIDINE/SPERMINE SYNTHASE"/>
    <property type="match status" value="1"/>
</dbReference>
<comment type="subunit">
    <text evidence="5">Homodimer or homotetramer.</text>
</comment>
<comment type="function">
    <text evidence="5">Catalyzes the irreversible transfer of a propylamine group from the amino donor S-adenosylmethioninamine (decarboxy-AdoMet) to putrescine (1,4-diaminobutane) to yield spermidine.</text>
</comment>
<evidence type="ECO:0000256" key="4">
    <source>
        <dbReference type="ARBA" id="ARBA00023115"/>
    </source>
</evidence>
<dbReference type="Pfam" id="PF01564">
    <property type="entry name" value="Spermine_synth"/>
    <property type="match status" value="1"/>
</dbReference>
<evidence type="ECO:0000259" key="7">
    <source>
        <dbReference type="PROSITE" id="PS51006"/>
    </source>
</evidence>
<comment type="pathway">
    <text evidence="5">Amine and polyamine biosynthesis; spermidine biosynthesis; spermidine from putrescine: step 1/1.</text>
</comment>
<dbReference type="GO" id="GO:0008295">
    <property type="term" value="P:spermidine biosynthetic process"/>
    <property type="evidence" value="ECO:0007669"/>
    <property type="project" value="UniProtKB-UniRule"/>
</dbReference>
<evidence type="ECO:0000256" key="1">
    <source>
        <dbReference type="ARBA" id="ARBA00007867"/>
    </source>
</evidence>
<dbReference type="InterPro" id="IPR001045">
    <property type="entry name" value="Spermi_synthase"/>
</dbReference>
<feature type="domain" description="PABS" evidence="7">
    <location>
        <begin position="1"/>
        <end position="249"/>
    </location>
</feature>
<organism evidence="8">
    <name type="scientific">uncultured Helicobacter sp</name>
    <dbReference type="NCBI Taxonomy" id="175537"/>
    <lineage>
        <taxon>Bacteria</taxon>
        <taxon>Pseudomonadati</taxon>
        <taxon>Campylobacterota</taxon>
        <taxon>Epsilonproteobacteria</taxon>
        <taxon>Campylobacterales</taxon>
        <taxon>Helicobacteraceae</taxon>
        <taxon>Helicobacter</taxon>
        <taxon>environmental samples</taxon>
    </lineage>
</organism>
<protein>
    <recommendedName>
        <fullName evidence="5">Polyamine aminopropyltransferase</fullName>
    </recommendedName>
    <alternativeName>
        <fullName evidence="5">Putrescine aminopropyltransferase</fullName>
        <shortName evidence="5">PAPT</shortName>
    </alternativeName>
    <alternativeName>
        <fullName evidence="5">Spermidine synthase</fullName>
        <shortName evidence="5">SPDS</shortName>
        <shortName evidence="5">SPDSY</shortName>
        <ecNumber evidence="5">2.5.1.16</ecNumber>
    </alternativeName>
</protein>
<evidence type="ECO:0000256" key="6">
    <source>
        <dbReference type="PROSITE-ProRule" id="PRU00354"/>
    </source>
</evidence>
<dbReference type="InterPro" id="IPR037163">
    <property type="entry name" value="Spermidine_synt_N_sf"/>
</dbReference>
<proteinExistence type="inferred from homology"/>
<comment type="catalytic activity">
    <reaction evidence="5">
        <text>S-adenosyl 3-(methylsulfanyl)propylamine + putrescine = S-methyl-5'-thioadenosine + spermidine + H(+)</text>
        <dbReference type="Rhea" id="RHEA:12721"/>
        <dbReference type="ChEBI" id="CHEBI:15378"/>
        <dbReference type="ChEBI" id="CHEBI:17509"/>
        <dbReference type="ChEBI" id="CHEBI:57443"/>
        <dbReference type="ChEBI" id="CHEBI:57834"/>
        <dbReference type="ChEBI" id="CHEBI:326268"/>
        <dbReference type="EC" id="2.5.1.16"/>
    </reaction>
</comment>
<gene>
    <name evidence="5 8" type="primary">speE</name>
    <name evidence="8" type="ORF">Helico5904_1490</name>
</gene>
<reference evidence="8" key="1">
    <citation type="journal article" date="2020" name="J. ISSAAS">
        <title>Lactobacilli and other gastrointestinal microbiota of Peromyscus leucopus, reservoir host for agents of Lyme disease and other zoonoses in North America.</title>
        <authorList>
            <person name="Milovic A."/>
            <person name="Bassam K."/>
            <person name="Shao H."/>
            <person name="Chatzistamou I."/>
            <person name="Tufts D.M."/>
            <person name="Diuk-Wasser M."/>
            <person name="Barbour A.G."/>
        </authorList>
    </citation>
    <scope>NUCLEOTIDE SEQUENCE</scope>
    <source>
        <strain evidence="8">LL4</strain>
    </source>
</reference>
<dbReference type="UniPathway" id="UPA00248">
    <property type="reaction ID" value="UER00314"/>
</dbReference>
<evidence type="ECO:0000256" key="2">
    <source>
        <dbReference type="ARBA" id="ARBA00022679"/>
    </source>
</evidence>
<dbReference type="Gene3D" id="3.40.50.150">
    <property type="entry name" value="Vaccinia Virus protein VP39"/>
    <property type="match status" value="1"/>
</dbReference>
<dbReference type="InterPro" id="IPR035246">
    <property type="entry name" value="Spermidine_synt_N"/>
</dbReference>
<dbReference type="GO" id="GO:0005829">
    <property type="term" value="C:cytosol"/>
    <property type="evidence" value="ECO:0007669"/>
    <property type="project" value="TreeGrafter"/>
</dbReference>
<dbReference type="PANTHER" id="PTHR11558:SF11">
    <property type="entry name" value="SPERMIDINE SYNTHASE"/>
    <property type="match status" value="1"/>
</dbReference>
<keyword evidence="4 5" id="KW-0620">Polyamine biosynthesis</keyword>
<sequence length="262" mass="30740">MWITRQLTPNFRQEYTIDHKILDSRSSHILEIFKSNDFDEVAMFDEKHLMLKKYLFMEAELLAHIPLNTISKPKNVLLFDSFNLEIAYECMKHQVAVDCVQNDRKTLDSLMSFLPHFQEVLTHRNFSLYQQVIDLDIKKYDVIITDSLLPLHQIDALSRMLNDEGVLIMRNHHPLLEEKAFVDCVGECANFFKIVMPFFLNLSILSDKSYLFASKRLHPCADMILQKIDLLSDVYYYNAKIHESAFVLPTFLAQKLKNIAKF</sequence>
<dbReference type="EC" id="2.5.1.16" evidence="5"/>
<feature type="active site" description="Proton acceptor" evidence="5 6">
    <location>
        <position position="146"/>
    </location>
</feature>
<dbReference type="Pfam" id="PF17284">
    <property type="entry name" value="Spermine_synt_N"/>
    <property type="match status" value="1"/>
</dbReference>
<dbReference type="HAMAP" id="MF_00198">
    <property type="entry name" value="Spermidine_synth"/>
    <property type="match status" value="1"/>
</dbReference>
<keyword evidence="3 5" id="KW-0745">Spermidine biosynthesis</keyword>
<dbReference type="Gene3D" id="2.30.140.10">
    <property type="entry name" value="Spermidine synthase, tetramerisation domain"/>
    <property type="match status" value="1"/>
</dbReference>
<dbReference type="InterPro" id="IPR029063">
    <property type="entry name" value="SAM-dependent_MTases_sf"/>
</dbReference>
<dbReference type="NCBIfam" id="NF001811">
    <property type="entry name" value="PRK00536.1"/>
    <property type="match status" value="1"/>
</dbReference>
<evidence type="ECO:0000256" key="3">
    <source>
        <dbReference type="ARBA" id="ARBA00023066"/>
    </source>
</evidence>
<evidence type="ECO:0000313" key="8">
    <source>
        <dbReference type="EMBL" id="QGT50477.1"/>
    </source>
</evidence>
<keyword evidence="2 5" id="KW-0808">Transferase</keyword>
<evidence type="ECO:0000256" key="5">
    <source>
        <dbReference type="HAMAP-Rule" id="MF_00198"/>
    </source>
</evidence>
<dbReference type="AlphaFoldDB" id="A0A650EL16"/>
<comment type="similarity">
    <text evidence="1 5">Belongs to the spermidine/spermine synthase family.</text>
</comment>
<accession>A0A650EL16</accession>